<dbReference type="EMBL" id="LT991976">
    <property type="protein sequence ID" value="SPK72432.1"/>
    <property type="molecule type" value="Genomic_DNA"/>
</dbReference>
<evidence type="ECO:0000313" key="3">
    <source>
        <dbReference type="Proteomes" id="UP000255505"/>
    </source>
</evidence>
<dbReference type="Proteomes" id="UP000255505">
    <property type="component" value="Chromosome I"/>
</dbReference>
<feature type="compositionally biased region" description="Polar residues" evidence="1">
    <location>
        <begin position="18"/>
        <end position="30"/>
    </location>
</feature>
<reference evidence="2 3" key="1">
    <citation type="submission" date="2018-01" db="EMBL/GenBank/DDBJ databases">
        <authorList>
            <person name="Gaut B.S."/>
            <person name="Morton B.R."/>
            <person name="Clegg M.T."/>
            <person name="Duvall M.R."/>
        </authorList>
    </citation>
    <scope>NUCLEOTIDE SEQUENCE [LARGE SCALE GENOMIC DNA]</scope>
    <source>
        <strain evidence="2">Cupriavidus taiwanensis LMG 19425</strain>
    </source>
</reference>
<evidence type="ECO:0000256" key="1">
    <source>
        <dbReference type="SAM" id="MobiDB-lite"/>
    </source>
</evidence>
<name>A0A375IGB9_9BURK</name>
<dbReference type="AlphaFoldDB" id="A0A375IGB9"/>
<feature type="region of interest" description="Disordered" evidence="1">
    <location>
        <begin position="1"/>
        <end position="30"/>
    </location>
</feature>
<gene>
    <name evidence="2" type="ORF">CT19425_70132</name>
</gene>
<evidence type="ECO:0000313" key="2">
    <source>
        <dbReference type="EMBL" id="SPK72432.1"/>
    </source>
</evidence>
<organism evidence="2 3">
    <name type="scientific">Cupriavidus taiwanensis</name>
    <dbReference type="NCBI Taxonomy" id="164546"/>
    <lineage>
        <taxon>Bacteria</taxon>
        <taxon>Pseudomonadati</taxon>
        <taxon>Pseudomonadota</taxon>
        <taxon>Betaproteobacteria</taxon>
        <taxon>Burkholderiales</taxon>
        <taxon>Burkholderiaceae</taxon>
        <taxon>Cupriavidus</taxon>
    </lineage>
</organism>
<protein>
    <submittedName>
        <fullName evidence="2">Uncharacterized protein</fullName>
    </submittedName>
</protein>
<accession>A0A375IGB9</accession>
<proteinExistence type="predicted"/>
<sequence length="30" mass="3277">MNATIHAKPHEAAARQRPGNNHNLDRAPST</sequence>